<evidence type="ECO:0008006" key="3">
    <source>
        <dbReference type="Google" id="ProtNLM"/>
    </source>
</evidence>
<proteinExistence type="predicted"/>
<protein>
    <recommendedName>
        <fullName evidence="3">Reverse transcriptase</fullName>
    </recommendedName>
</protein>
<name>A0A0C9ZTY6_9AGAM</name>
<sequence>MNRQRERPDMRIQGFTIRPTPTHRFLGVIVDQELRWSAQIDNAVAKGTAYILQLRRLSSAAKGIPLRLMRQLYQAVAAPKMLYAADLWFNPTFRDGSDTLQRGSVGVAKRLSSVQRLAALSITGAMRT</sequence>
<dbReference type="HOGENOM" id="CLU_114215_0_0_1"/>
<reference evidence="2" key="2">
    <citation type="submission" date="2015-01" db="EMBL/GenBank/DDBJ databases">
        <title>Evolutionary Origins and Diversification of the Mycorrhizal Mutualists.</title>
        <authorList>
            <consortium name="DOE Joint Genome Institute"/>
            <consortium name="Mycorrhizal Genomics Consortium"/>
            <person name="Kohler A."/>
            <person name="Kuo A."/>
            <person name="Nagy L.G."/>
            <person name="Floudas D."/>
            <person name="Copeland A."/>
            <person name="Barry K.W."/>
            <person name="Cichocki N."/>
            <person name="Veneault-Fourrey C."/>
            <person name="LaButti K."/>
            <person name="Lindquist E.A."/>
            <person name="Lipzen A."/>
            <person name="Lundell T."/>
            <person name="Morin E."/>
            <person name="Murat C."/>
            <person name="Riley R."/>
            <person name="Ohm R."/>
            <person name="Sun H."/>
            <person name="Tunlid A."/>
            <person name="Henrissat B."/>
            <person name="Grigoriev I.V."/>
            <person name="Hibbett D.S."/>
            <person name="Martin F."/>
        </authorList>
    </citation>
    <scope>NUCLEOTIDE SEQUENCE [LARGE SCALE GENOMIC DNA]</scope>
    <source>
        <strain evidence="2">UH-Slu-Lm8-n1</strain>
    </source>
</reference>
<reference evidence="1 2" key="1">
    <citation type="submission" date="2014-04" db="EMBL/GenBank/DDBJ databases">
        <authorList>
            <consortium name="DOE Joint Genome Institute"/>
            <person name="Kuo A."/>
            <person name="Ruytinx J."/>
            <person name="Rineau F."/>
            <person name="Colpaert J."/>
            <person name="Kohler A."/>
            <person name="Nagy L.G."/>
            <person name="Floudas D."/>
            <person name="Copeland A."/>
            <person name="Barry K.W."/>
            <person name="Cichocki N."/>
            <person name="Veneault-Fourrey C."/>
            <person name="LaButti K."/>
            <person name="Lindquist E.A."/>
            <person name="Lipzen A."/>
            <person name="Lundell T."/>
            <person name="Morin E."/>
            <person name="Murat C."/>
            <person name="Sun H."/>
            <person name="Tunlid A."/>
            <person name="Henrissat B."/>
            <person name="Grigoriev I.V."/>
            <person name="Hibbett D.S."/>
            <person name="Martin F."/>
            <person name="Nordberg H.P."/>
            <person name="Cantor M.N."/>
            <person name="Hua S.X."/>
        </authorList>
    </citation>
    <scope>NUCLEOTIDE SEQUENCE [LARGE SCALE GENOMIC DNA]</scope>
    <source>
        <strain evidence="1 2">UH-Slu-Lm8-n1</strain>
    </source>
</reference>
<dbReference type="AlphaFoldDB" id="A0A0C9ZTY6"/>
<dbReference type="Proteomes" id="UP000054485">
    <property type="component" value="Unassembled WGS sequence"/>
</dbReference>
<feature type="non-terminal residue" evidence="1">
    <location>
        <position position="128"/>
    </location>
</feature>
<evidence type="ECO:0000313" key="2">
    <source>
        <dbReference type="Proteomes" id="UP000054485"/>
    </source>
</evidence>
<gene>
    <name evidence="1" type="ORF">CY34DRAFT_42336</name>
</gene>
<evidence type="ECO:0000313" key="1">
    <source>
        <dbReference type="EMBL" id="KIK32791.1"/>
    </source>
</evidence>
<organism evidence="1 2">
    <name type="scientific">Suillus luteus UH-Slu-Lm8-n1</name>
    <dbReference type="NCBI Taxonomy" id="930992"/>
    <lineage>
        <taxon>Eukaryota</taxon>
        <taxon>Fungi</taxon>
        <taxon>Dikarya</taxon>
        <taxon>Basidiomycota</taxon>
        <taxon>Agaricomycotina</taxon>
        <taxon>Agaricomycetes</taxon>
        <taxon>Agaricomycetidae</taxon>
        <taxon>Boletales</taxon>
        <taxon>Suillineae</taxon>
        <taxon>Suillaceae</taxon>
        <taxon>Suillus</taxon>
    </lineage>
</organism>
<dbReference type="InParanoid" id="A0A0C9ZTY6"/>
<dbReference type="EMBL" id="KN836111">
    <property type="protein sequence ID" value="KIK32791.1"/>
    <property type="molecule type" value="Genomic_DNA"/>
</dbReference>
<keyword evidence="2" id="KW-1185">Reference proteome</keyword>
<dbReference type="OrthoDB" id="3261222at2759"/>
<accession>A0A0C9ZTY6</accession>